<evidence type="ECO:0008006" key="4">
    <source>
        <dbReference type="Google" id="ProtNLM"/>
    </source>
</evidence>
<sequence length="418" mass="46798">MSPQNRFSKILFFSLVLTGILLLGCGSTPKTIKEQPPPSTSSAETGLAEHAATKEREGERTISSSQQGEQEATREQEASTDRSEESAAPPKAMSKEQLMLSVIQAAGQRFTPVRRNNGTPLLAIQDIDQNGEDDAFVLTVEQNGQSIFQSDLGNVKRLYQSQAKSVNYYLSVYFQIRGKLISMYRIPFGGRMVLDGFRAFHLRENALYPYAVEAAFQNHDGLAIEWVIFSSYNQFSLFSMHRSVSIGSFVEDIDEDGLLDIVEWHKGIEEGTGYETFLTWYRWNGTNFGEAGATNIVRNLNAFLSLVEEAILTGTPQKLTPYLSRPVELQKSNDLLKRIFTPLDENSLESGLDYCDEIVSIIYPPILENPFSLDSSSGKSVPLDLRLICKNSESLLCRMEIAISKNPFVAPQYRIIVR</sequence>
<dbReference type="OrthoDB" id="366801at2"/>
<evidence type="ECO:0000313" key="2">
    <source>
        <dbReference type="EMBL" id="ADK79305.1"/>
    </source>
</evidence>
<dbReference type="EMBL" id="CP002116">
    <property type="protein sequence ID" value="ADK79305.1"/>
    <property type="molecule type" value="Genomic_DNA"/>
</dbReference>
<dbReference type="PROSITE" id="PS00018">
    <property type="entry name" value="EF_HAND_1"/>
    <property type="match status" value="1"/>
</dbReference>
<dbReference type="HOGENOM" id="CLU_657057_0_0_12"/>
<feature type="compositionally biased region" description="Polar residues" evidence="1">
    <location>
        <begin position="61"/>
        <end position="70"/>
    </location>
</feature>
<dbReference type="InterPro" id="IPR028994">
    <property type="entry name" value="Integrin_alpha_N"/>
</dbReference>
<feature type="region of interest" description="Disordered" evidence="1">
    <location>
        <begin position="29"/>
        <end position="93"/>
    </location>
</feature>
<dbReference type="SUPFAM" id="SSF69318">
    <property type="entry name" value="Integrin alpha N-terminal domain"/>
    <property type="match status" value="1"/>
</dbReference>
<dbReference type="InterPro" id="IPR018247">
    <property type="entry name" value="EF_Hand_1_Ca_BS"/>
</dbReference>
<dbReference type="KEGG" id="ssm:Spirs_0148"/>
<proteinExistence type="predicted"/>
<name>E1R8G1_SEDSS</name>
<feature type="compositionally biased region" description="Basic and acidic residues" evidence="1">
    <location>
        <begin position="71"/>
        <end position="85"/>
    </location>
</feature>
<evidence type="ECO:0000313" key="3">
    <source>
        <dbReference type="Proteomes" id="UP000002318"/>
    </source>
</evidence>
<dbReference type="AlphaFoldDB" id="E1R8G1"/>
<dbReference type="PROSITE" id="PS51257">
    <property type="entry name" value="PROKAR_LIPOPROTEIN"/>
    <property type="match status" value="1"/>
</dbReference>
<organism evidence="2 3">
    <name type="scientific">Sediminispirochaeta smaragdinae (strain DSM 11293 / JCM 15392 / SEBR 4228)</name>
    <name type="common">Spirochaeta smaragdinae</name>
    <dbReference type="NCBI Taxonomy" id="573413"/>
    <lineage>
        <taxon>Bacteria</taxon>
        <taxon>Pseudomonadati</taxon>
        <taxon>Spirochaetota</taxon>
        <taxon>Spirochaetia</taxon>
        <taxon>Spirochaetales</taxon>
        <taxon>Spirochaetaceae</taxon>
        <taxon>Sediminispirochaeta</taxon>
    </lineage>
</organism>
<feature type="compositionally biased region" description="Basic and acidic residues" evidence="1">
    <location>
        <begin position="51"/>
        <end position="60"/>
    </location>
</feature>
<keyword evidence="3" id="KW-1185">Reference proteome</keyword>
<reference evidence="2 3" key="1">
    <citation type="journal article" date="2010" name="Stand. Genomic Sci.">
        <title>Complete genome sequence of Spirochaeta smaragdinae type strain (SEBR 4228).</title>
        <authorList>
            <person name="Mavromatis K."/>
            <person name="Yasawong M."/>
            <person name="Chertkov O."/>
            <person name="Lapidus A."/>
            <person name="Lucas S."/>
            <person name="Nolan M."/>
            <person name="Del Rio T.G."/>
            <person name="Tice H."/>
            <person name="Cheng J.F."/>
            <person name="Pitluck S."/>
            <person name="Liolios K."/>
            <person name="Ivanova N."/>
            <person name="Tapia R."/>
            <person name="Han C."/>
            <person name="Bruce D."/>
            <person name="Goodwin L."/>
            <person name="Pati A."/>
            <person name="Chen A."/>
            <person name="Palaniappan K."/>
            <person name="Land M."/>
            <person name="Hauser L."/>
            <person name="Chang Y.J."/>
            <person name="Jeffries C.D."/>
            <person name="Detter J.C."/>
            <person name="Rohde M."/>
            <person name="Brambilla E."/>
            <person name="Spring S."/>
            <person name="Goker M."/>
            <person name="Sikorski J."/>
            <person name="Woyke T."/>
            <person name="Bristow J."/>
            <person name="Eisen J.A."/>
            <person name="Markowitz V."/>
            <person name="Hugenholtz P."/>
            <person name="Klenk H.P."/>
            <person name="Kyrpides N.C."/>
        </authorList>
    </citation>
    <scope>NUCLEOTIDE SEQUENCE [LARGE SCALE GENOMIC DNA]</scope>
    <source>
        <strain evidence="3">DSM 11293 / JCM 15392 / SEBR 4228</strain>
    </source>
</reference>
<dbReference type="STRING" id="573413.Spirs_0148"/>
<dbReference type="Proteomes" id="UP000002318">
    <property type="component" value="Chromosome"/>
</dbReference>
<accession>E1R8G1</accession>
<gene>
    <name evidence="2" type="ordered locus">Spirs_0148</name>
</gene>
<evidence type="ECO:0000256" key="1">
    <source>
        <dbReference type="SAM" id="MobiDB-lite"/>
    </source>
</evidence>
<protein>
    <recommendedName>
        <fullName evidence="4">Lipoprotein</fullName>
    </recommendedName>
</protein>
<dbReference type="RefSeq" id="WP_013252769.1">
    <property type="nucleotide sequence ID" value="NC_014364.1"/>
</dbReference>